<keyword evidence="2" id="KW-0449">Lipoprotein</keyword>
<dbReference type="SUPFAM" id="SSF56954">
    <property type="entry name" value="Outer membrane efflux proteins (OEP)"/>
    <property type="match status" value="1"/>
</dbReference>
<sequence length="453" mass="50548">MQPPADIRINQLPETYSQSNDTLNDSKIKWELFYKDESLRKLISTALTNNYDLQAATQKIEMMRAAVQFNKGNQLPTISAGLSAAQRRFGLFTMDGAGNASTDIQPGRVVPEHLPDYFAGFNASWEVDVWGKLRSNKKAAVARFSSSIEGRNAIQTALIAEVASTYYDLLALDTELDIVRENIEIQQAALDIIKIKKEADILNELAVKQFEGQVNNSKGFEYKLLQQITLVENKINYLCGQFPQQIIRDKTKFNSLNPDIISTGIPSQLLVNRPDFRQAELELFASKFDLKAAKAAFYPSFTITGAVGFQAFSTALLFQSPQSVAYTLLGGIAAPILNRSALKAKYNTINAQQTEAVLNYQKTILNGYLEVANEMSNIKNLEKLYELKNKEVLAYGQSTTIAKDLFMSGMATYFEVLMAQRTALEARIDMIITKKLQYQAMINLYKALGGGIK</sequence>
<evidence type="ECO:0000256" key="2">
    <source>
        <dbReference type="RuleBase" id="RU362097"/>
    </source>
</evidence>
<dbReference type="EMBL" id="JBHTIZ010000023">
    <property type="protein sequence ID" value="MFD0984614.1"/>
    <property type="molecule type" value="Genomic_DNA"/>
</dbReference>
<evidence type="ECO:0000313" key="3">
    <source>
        <dbReference type="EMBL" id="MFD0984614.1"/>
    </source>
</evidence>
<keyword evidence="4" id="KW-1185">Reference proteome</keyword>
<dbReference type="InterPro" id="IPR010131">
    <property type="entry name" value="MdtP/NodT-like"/>
</dbReference>
<keyword evidence="2" id="KW-0564">Palmitate</keyword>
<dbReference type="PANTHER" id="PTHR30203:SF30">
    <property type="entry name" value="OUTER MEMBRANE PROTEIN-RELATED"/>
    <property type="match status" value="1"/>
</dbReference>
<dbReference type="Pfam" id="PF02321">
    <property type="entry name" value="OEP"/>
    <property type="match status" value="2"/>
</dbReference>
<accession>A0ABW3J3D3</accession>
<organism evidence="3 4">
    <name type="scientific">Flavobacterium myungsuense</name>
    <dbReference type="NCBI Taxonomy" id="651823"/>
    <lineage>
        <taxon>Bacteria</taxon>
        <taxon>Pseudomonadati</taxon>
        <taxon>Bacteroidota</taxon>
        <taxon>Flavobacteriia</taxon>
        <taxon>Flavobacteriales</taxon>
        <taxon>Flavobacteriaceae</taxon>
        <taxon>Flavobacterium</taxon>
    </lineage>
</organism>
<keyword evidence="2" id="KW-0812">Transmembrane</keyword>
<comment type="subcellular location">
    <subcellularLocation>
        <location evidence="2">Cell membrane</location>
        <topology evidence="2">Lipid-anchor</topology>
    </subcellularLocation>
</comment>
<dbReference type="Gene3D" id="1.20.1600.10">
    <property type="entry name" value="Outer membrane efflux proteins (OEP)"/>
    <property type="match status" value="1"/>
</dbReference>
<keyword evidence="2" id="KW-0472">Membrane</keyword>
<reference evidence="4" key="1">
    <citation type="journal article" date="2019" name="Int. J. Syst. Evol. Microbiol.">
        <title>The Global Catalogue of Microorganisms (GCM) 10K type strain sequencing project: providing services to taxonomists for standard genome sequencing and annotation.</title>
        <authorList>
            <consortium name="The Broad Institute Genomics Platform"/>
            <consortium name="The Broad Institute Genome Sequencing Center for Infectious Disease"/>
            <person name="Wu L."/>
            <person name="Ma J."/>
        </authorList>
    </citation>
    <scope>NUCLEOTIDE SEQUENCE [LARGE SCALE GENOMIC DNA]</scope>
    <source>
        <strain evidence="4">CECT 7649</strain>
    </source>
</reference>
<evidence type="ECO:0000313" key="4">
    <source>
        <dbReference type="Proteomes" id="UP001597051"/>
    </source>
</evidence>
<gene>
    <name evidence="3" type="ORF">ACFQ0S_09025</name>
</gene>
<name>A0ABW3J3D3_9FLAO</name>
<protein>
    <submittedName>
        <fullName evidence="3">TolC family protein</fullName>
    </submittedName>
</protein>
<evidence type="ECO:0000256" key="1">
    <source>
        <dbReference type="ARBA" id="ARBA00007613"/>
    </source>
</evidence>
<dbReference type="RefSeq" id="WP_379755918.1">
    <property type="nucleotide sequence ID" value="NZ_JBHSYB010000024.1"/>
</dbReference>
<comment type="similarity">
    <text evidence="1 2">Belongs to the outer membrane factor (OMF) (TC 1.B.17) family.</text>
</comment>
<proteinExistence type="inferred from homology"/>
<keyword evidence="2" id="KW-1134">Transmembrane beta strand</keyword>
<dbReference type="InterPro" id="IPR003423">
    <property type="entry name" value="OMP_efflux"/>
</dbReference>
<dbReference type="Proteomes" id="UP001597051">
    <property type="component" value="Unassembled WGS sequence"/>
</dbReference>
<dbReference type="Gene3D" id="2.20.200.10">
    <property type="entry name" value="Outer membrane efflux proteins (OEP)"/>
    <property type="match status" value="1"/>
</dbReference>
<dbReference type="PANTHER" id="PTHR30203">
    <property type="entry name" value="OUTER MEMBRANE CATION EFFLUX PROTEIN"/>
    <property type="match status" value="1"/>
</dbReference>
<comment type="caution">
    <text evidence="3">The sequence shown here is derived from an EMBL/GenBank/DDBJ whole genome shotgun (WGS) entry which is preliminary data.</text>
</comment>
<dbReference type="NCBIfam" id="TIGR01845">
    <property type="entry name" value="outer_NodT"/>
    <property type="match status" value="1"/>
</dbReference>